<feature type="transmembrane region" description="Helical" evidence="1">
    <location>
        <begin position="82"/>
        <end position="101"/>
    </location>
</feature>
<dbReference type="AlphaFoldDB" id="A0A2H5Y722"/>
<gene>
    <name evidence="3" type="ORF">HRbin22_01490</name>
</gene>
<reference evidence="4" key="1">
    <citation type="submission" date="2017-09" db="EMBL/GenBank/DDBJ databases">
        <title>Metaegenomics of thermophilic ammonia-oxidizing enrichment culture.</title>
        <authorList>
            <person name="Kato S."/>
            <person name="Suzuki K."/>
        </authorList>
    </citation>
    <scope>NUCLEOTIDE SEQUENCE [LARGE SCALE GENOMIC DNA]</scope>
</reference>
<feature type="transmembrane region" description="Helical" evidence="1">
    <location>
        <begin position="217"/>
        <end position="234"/>
    </location>
</feature>
<keyword evidence="1" id="KW-0472">Membrane</keyword>
<dbReference type="GO" id="GO:0004175">
    <property type="term" value="F:endopeptidase activity"/>
    <property type="evidence" value="ECO:0007669"/>
    <property type="project" value="UniProtKB-ARBA"/>
</dbReference>
<accession>A0A2H5Y722</accession>
<organism evidence="3 4">
    <name type="scientific">Candidatus Thermoflexus japonica</name>
    <dbReference type="NCBI Taxonomy" id="2035417"/>
    <lineage>
        <taxon>Bacteria</taxon>
        <taxon>Bacillati</taxon>
        <taxon>Chloroflexota</taxon>
        <taxon>Thermoflexia</taxon>
        <taxon>Thermoflexales</taxon>
        <taxon>Thermoflexaceae</taxon>
        <taxon>Thermoflexus</taxon>
    </lineage>
</organism>
<feature type="transmembrane region" description="Helical" evidence="1">
    <location>
        <begin position="107"/>
        <end position="126"/>
    </location>
</feature>
<dbReference type="Proteomes" id="UP000236642">
    <property type="component" value="Unassembled WGS sequence"/>
</dbReference>
<evidence type="ECO:0000256" key="1">
    <source>
        <dbReference type="SAM" id="Phobius"/>
    </source>
</evidence>
<keyword evidence="1" id="KW-0812">Transmembrane</keyword>
<dbReference type="GO" id="GO:0080120">
    <property type="term" value="P:CAAX-box protein maturation"/>
    <property type="evidence" value="ECO:0007669"/>
    <property type="project" value="UniProtKB-ARBA"/>
</dbReference>
<dbReference type="Pfam" id="PF02517">
    <property type="entry name" value="Rce1-like"/>
    <property type="match status" value="1"/>
</dbReference>
<feature type="domain" description="CAAX prenyl protease 2/Lysostaphin resistance protein A-like" evidence="2">
    <location>
        <begin position="286"/>
        <end position="380"/>
    </location>
</feature>
<comment type="caution">
    <text evidence="3">The sequence shown here is derived from an EMBL/GenBank/DDBJ whole genome shotgun (WGS) entry which is preliminary data.</text>
</comment>
<feature type="transmembrane region" description="Helical" evidence="1">
    <location>
        <begin position="317"/>
        <end position="337"/>
    </location>
</feature>
<dbReference type="InterPro" id="IPR003675">
    <property type="entry name" value="Rce1/LyrA-like_dom"/>
</dbReference>
<feature type="transmembrane region" description="Helical" evidence="1">
    <location>
        <begin position="158"/>
        <end position="175"/>
    </location>
</feature>
<keyword evidence="1" id="KW-1133">Transmembrane helix</keyword>
<feature type="transmembrane region" description="Helical" evidence="1">
    <location>
        <begin position="22"/>
        <end position="41"/>
    </location>
</feature>
<feature type="transmembrane region" description="Helical" evidence="1">
    <location>
        <begin position="187"/>
        <end position="205"/>
    </location>
</feature>
<sequence>MGFPEGAHAIAAGLRTAIRREWPGLGLWIAAVLGFGGFALQRERVDLALPALGFFAALMAGYLGSAWLPVDAVRRWMGADIRRIYGIPFALWFGGGLWRILRGAPLDPGTLLLDLAILLVPTAMVIHNRALWKPIEGLTVAGALAFLLIPGPPPADPVGWAFRIGAALWPLPFILGWPVETRKRSHLLFFGAVLFMWYAVEFQRLPDNPLIAGGPSYDQLAVIVLFLGLLILAGRFPDLGFTFRWTWGDLGVMALNLIGFAAFALPFGRLTGFIAPAAALPGLPEALIRLLAIYLFIGLPEEILFRGTLHVHLQRTLGWPPLRTLILSSILFGLAHLNNPPKVGLYAILATVAGFFYGRTYLQTGKVTAAAMVHAMVDWIWGVFFQ</sequence>
<proteinExistence type="predicted"/>
<name>A0A2H5Y722_9CHLR</name>
<evidence type="ECO:0000313" key="3">
    <source>
        <dbReference type="EMBL" id="GBD09241.1"/>
    </source>
</evidence>
<dbReference type="EMBL" id="BEHY01000032">
    <property type="protein sequence ID" value="GBD09241.1"/>
    <property type="molecule type" value="Genomic_DNA"/>
</dbReference>
<evidence type="ECO:0000313" key="4">
    <source>
        <dbReference type="Proteomes" id="UP000236642"/>
    </source>
</evidence>
<feature type="transmembrane region" description="Helical" evidence="1">
    <location>
        <begin position="343"/>
        <end position="362"/>
    </location>
</feature>
<evidence type="ECO:0000259" key="2">
    <source>
        <dbReference type="Pfam" id="PF02517"/>
    </source>
</evidence>
<feature type="transmembrane region" description="Helical" evidence="1">
    <location>
        <begin position="287"/>
        <end position="305"/>
    </location>
</feature>
<feature type="transmembrane region" description="Helical" evidence="1">
    <location>
        <begin position="47"/>
        <end position="70"/>
    </location>
</feature>
<feature type="transmembrane region" description="Helical" evidence="1">
    <location>
        <begin position="246"/>
        <end position="267"/>
    </location>
</feature>
<protein>
    <recommendedName>
        <fullName evidence="2">CAAX prenyl protease 2/Lysostaphin resistance protein A-like domain-containing protein</fullName>
    </recommendedName>
</protein>